<dbReference type="RefSeq" id="WP_183453028.1">
    <property type="nucleotide sequence ID" value="NZ_JACHWB010000005.1"/>
</dbReference>
<accession>A0A7W4VPI4</accession>
<gene>
    <name evidence="4" type="ORF">FHR70_003578</name>
</gene>
<evidence type="ECO:0000313" key="5">
    <source>
        <dbReference type="Proteomes" id="UP000532010"/>
    </source>
</evidence>
<dbReference type="InterPro" id="IPR029056">
    <property type="entry name" value="Ribokinase-like"/>
</dbReference>
<keyword evidence="1 4" id="KW-0808">Transferase</keyword>
<evidence type="ECO:0000256" key="1">
    <source>
        <dbReference type="ARBA" id="ARBA00022679"/>
    </source>
</evidence>
<evidence type="ECO:0000259" key="3">
    <source>
        <dbReference type="Pfam" id="PF00294"/>
    </source>
</evidence>
<name>A0A7W4VPI4_9HYPH</name>
<sequence length="318" mass="33617">MSGRVLCVGVAVLDNIFAIEAFPPEPTKVFARDYTQVGGGPAANAAVTVSRLGGKASLWARVGEDQVGARIVAEIAEYGVDVSHVRSIPGRRSGVSAVMVDRKGERLITAFADRELDTDSSWLPLDGIRGFDVVLGDVRWPAASERALRAASEQGVKTVLDADLTTDDAVERLIHLADYAVFSAPALKRLSGEEGFEAGLERAQERTDGMVGVTLGSRGFAWLEDGRLRQTPSFAVDAIDTLAAGDVFHGAFALGIAEHLSLEETGRFAAAAAALKCTRWGGRAGIPSRSELDAFLSAQSGADNNKGRAINTLMNPAH</sequence>
<dbReference type="PANTHER" id="PTHR10584">
    <property type="entry name" value="SUGAR KINASE"/>
    <property type="match status" value="1"/>
</dbReference>
<dbReference type="AlphaFoldDB" id="A0A7W4VPI4"/>
<comment type="caution">
    <text evidence="4">The sequence shown here is derived from an EMBL/GenBank/DDBJ whole genome shotgun (WGS) entry which is preliminary data.</text>
</comment>
<dbReference type="GO" id="GO:0016301">
    <property type="term" value="F:kinase activity"/>
    <property type="evidence" value="ECO:0007669"/>
    <property type="project" value="UniProtKB-KW"/>
</dbReference>
<dbReference type="CDD" id="cd01945">
    <property type="entry name" value="ribokinase_group_B"/>
    <property type="match status" value="1"/>
</dbReference>
<evidence type="ECO:0000313" key="4">
    <source>
        <dbReference type="EMBL" id="MBB3020492.1"/>
    </source>
</evidence>
<dbReference type="Gene3D" id="3.40.1190.20">
    <property type="match status" value="1"/>
</dbReference>
<organism evidence="4 5">
    <name type="scientific">Microvirga lupini</name>
    <dbReference type="NCBI Taxonomy" id="420324"/>
    <lineage>
        <taxon>Bacteria</taxon>
        <taxon>Pseudomonadati</taxon>
        <taxon>Pseudomonadota</taxon>
        <taxon>Alphaproteobacteria</taxon>
        <taxon>Hyphomicrobiales</taxon>
        <taxon>Methylobacteriaceae</taxon>
        <taxon>Microvirga</taxon>
    </lineage>
</organism>
<protein>
    <submittedName>
        <fullName evidence="4">Sulfofructose kinase</fullName>
        <ecNumber evidence="4">2.7.1.184</ecNumber>
    </submittedName>
</protein>
<evidence type="ECO:0000256" key="2">
    <source>
        <dbReference type="ARBA" id="ARBA00022777"/>
    </source>
</evidence>
<dbReference type="EMBL" id="JACHWB010000005">
    <property type="protein sequence ID" value="MBB3020492.1"/>
    <property type="molecule type" value="Genomic_DNA"/>
</dbReference>
<feature type="domain" description="Carbohydrate kinase PfkB" evidence="3">
    <location>
        <begin position="4"/>
        <end position="288"/>
    </location>
</feature>
<dbReference type="PROSITE" id="PS00584">
    <property type="entry name" value="PFKB_KINASES_2"/>
    <property type="match status" value="1"/>
</dbReference>
<dbReference type="InterPro" id="IPR002173">
    <property type="entry name" value="Carboh/pur_kinase_PfkB_CS"/>
</dbReference>
<dbReference type="Pfam" id="PF00294">
    <property type="entry name" value="PfkB"/>
    <property type="match status" value="1"/>
</dbReference>
<reference evidence="4 5" key="1">
    <citation type="submission" date="2020-08" db="EMBL/GenBank/DDBJ databases">
        <title>The Agave Microbiome: Exploring the role of microbial communities in plant adaptations to desert environments.</title>
        <authorList>
            <person name="Partida-Martinez L.P."/>
        </authorList>
    </citation>
    <scope>NUCLEOTIDE SEQUENCE [LARGE SCALE GENOMIC DNA]</scope>
    <source>
        <strain evidence="4 5">AT3.9</strain>
    </source>
</reference>
<dbReference type="PANTHER" id="PTHR10584:SF157">
    <property type="entry name" value="SULFOFRUCTOSE KINASE"/>
    <property type="match status" value="1"/>
</dbReference>
<dbReference type="EC" id="2.7.1.184" evidence="4"/>
<dbReference type="Proteomes" id="UP000532010">
    <property type="component" value="Unassembled WGS sequence"/>
</dbReference>
<dbReference type="SUPFAM" id="SSF53613">
    <property type="entry name" value="Ribokinase-like"/>
    <property type="match status" value="1"/>
</dbReference>
<keyword evidence="2 4" id="KW-0418">Kinase</keyword>
<proteinExistence type="predicted"/>
<dbReference type="GO" id="GO:0005829">
    <property type="term" value="C:cytosol"/>
    <property type="evidence" value="ECO:0007669"/>
    <property type="project" value="TreeGrafter"/>
</dbReference>
<keyword evidence="5" id="KW-1185">Reference proteome</keyword>
<dbReference type="GO" id="GO:0061594">
    <property type="term" value="F:6-deoxy-6-sulfofructose kinase activity"/>
    <property type="evidence" value="ECO:0007669"/>
    <property type="project" value="UniProtKB-EC"/>
</dbReference>
<dbReference type="InterPro" id="IPR011611">
    <property type="entry name" value="PfkB_dom"/>
</dbReference>